<evidence type="ECO:0000256" key="3">
    <source>
        <dbReference type="ARBA" id="ARBA00022741"/>
    </source>
</evidence>
<evidence type="ECO:0000256" key="2">
    <source>
        <dbReference type="ARBA" id="ARBA00022598"/>
    </source>
</evidence>
<reference evidence="8" key="1">
    <citation type="submission" date="2015-12" db="EMBL/GenBank/DDBJ databases">
        <title>Update maize B73 reference genome by single molecule sequencing technologies.</title>
        <authorList>
            <consortium name="Maize Genome Sequencing Project"/>
            <person name="Ware D."/>
        </authorList>
    </citation>
    <scope>NUCLEOTIDE SEQUENCE [LARGE SCALE GENOMIC DNA]</scope>
    <source>
        <tissue evidence="8">Seedling</tissue>
    </source>
</reference>
<dbReference type="HAMAP" id="MF_01571">
    <property type="entry name" value="Pro_tRNA_synth_type3"/>
    <property type="match status" value="1"/>
</dbReference>
<dbReference type="InterPro" id="IPR036621">
    <property type="entry name" value="Anticodon-bd_dom_sf"/>
</dbReference>
<dbReference type="FunFam" id="3.30.930.10:FF:000215">
    <property type="entry name" value="Proline--tRNA ligase cytoplasmic"/>
    <property type="match status" value="1"/>
</dbReference>
<evidence type="ECO:0000256" key="1">
    <source>
        <dbReference type="ARBA" id="ARBA00012831"/>
    </source>
</evidence>
<dbReference type="ExpressionAtlas" id="A0A1D6E220">
    <property type="expression patterns" value="baseline and differential"/>
</dbReference>
<dbReference type="SMART" id="SM00946">
    <property type="entry name" value="ProRS-C_1"/>
    <property type="match status" value="1"/>
</dbReference>
<dbReference type="NCBIfam" id="TIGR00408">
    <property type="entry name" value="proS_fam_I"/>
    <property type="match status" value="1"/>
</dbReference>
<dbReference type="GO" id="GO:0005524">
    <property type="term" value="F:ATP binding"/>
    <property type="evidence" value="ECO:0007669"/>
    <property type="project" value="UniProtKB-KW"/>
</dbReference>
<dbReference type="PROSITE" id="PS50862">
    <property type="entry name" value="AA_TRNA_LIGASE_II"/>
    <property type="match status" value="1"/>
</dbReference>
<proteinExistence type="inferred from homology"/>
<dbReference type="CDD" id="cd00862">
    <property type="entry name" value="ProRS_anticodon_zinc"/>
    <property type="match status" value="1"/>
</dbReference>
<keyword evidence="5" id="KW-0648">Protein biosynthesis</keyword>
<keyword evidence="3" id="KW-0547">Nucleotide-binding</keyword>
<dbReference type="SUPFAM" id="SSF64586">
    <property type="entry name" value="C-terminal domain of ProRS"/>
    <property type="match status" value="1"/>
</dbReference>
<dbReference type="Gene3D" id="3.30.930.10">
    <property type="entry name" value="Bira Bifunctional Protein, Domain 2"/>
    <property type="match status" value="2"/>
</dbReference>
<accession>A0A1D6E220</accession>
<dbReference type="Pfam" id="PF03129">
    <property type="entry name" value="HGTP_anticodon"/>
    <property type="match status" value="1"/>
</dbReference>
<keyword evidence="2 8" id="KW-0436">Ligase</keyword>
<dbReference type="AlphaFoldDB" id="A0A1D6E220"/>
<dbReference type="PANTHER" id="PTHR43382">
    <property type="entry name" value="PROLYL-TRNA SYNTHETASE"/>
    <property type="match status" value="1"/>
</dbReference>
<dbReference type="InterPro" id="IPR045864">
    <property type="entry name" value="aa-tRNA-synth_II/BPL/LPL"/>
</dbReference>
<dbReference type="InterPro" id="IPR004499">
    <property type="entry name" value="Pro-tRNA-ligase_IIa_arc-type"/>
</dbReference>
<name>A0A1D6E220_MAIZE</name>
<dbReference type="InterPro" id="IPR002314">
    <property type="entry name" value="aa-tRNA-synt_IIb"/>
</dbReference>
<dbReference type="FunFam" id="3.30.110.30:FF:000003">
    <property type="entry name" value="Proline--tRNA ligase, cytoplasmic"/>
    <property type="match status" value="1"/>
</dbReference>
<organism evidence="8">
    <name type="scientific">Zea mays</name>
    <name type="common">Maize</name>
    <dbReference type="NCBI Taxonomy" id="4577"/>
    <lineage>
        <taxon>Eukaryota</taxon>
        <taxon>Viridiplantae</taxon>
        <taxon>Streptophyta</taxon>
        <taxon>Embryophyta</taxon>
        <taxon>Tracheophyta</taxon>
        <taxon>Spermatophyta</taxon>
        <taxon>Magnoliopsida</taxon>
        <taxon>Liliopsida</taxon>
        <taxon>Poales</taxon>
        <taxon>Poaceae</taxon>
        <taxon>PACMAD clade</taxon>
        <taxon>Panicoideae</taxon>
        <taxon>Andropogonodae</taxon>
        <taxon>Andropogoneae</taxon>
        <taxon>Tripsacinae</taxon>
        <taxon>Zea</taxon>
    </lineage>
</organism>
<dbReference type="InterPro" id="IPR016061">
    <property type="entry name" value="Pro-tRNA_ligase_II_C"/>
</dbReference>
<keyword evidence="6" id="KW-0030">Aminoacyl-tRNA synthetase</keyword>
<dbReference type="PANTHER" id="PTHR43382:SF2">
    <property type="entry name" value="BIFUNCTIONAL GLUTAMATE_PROLINE--TRNA LIGASE"/>
    <property type="match status" value="1"/>
</dbReference>
<evidence type="ECO:0000259" key="7">
    <source>
        <dbReference type="PROSITE" id="PS50862"/>
    </source>
</evidence>
<dbReference type="InterPro" id="IPR006195">
    <property type="entry name" value="aa-tRNA-synth_II"/>
</dbReference>
<evidence type="ECO:0000256" key="5">
    <source>
        <dbReference type="ARBA" id="ARBA00022917"/>
    </source>
</evidence>
<dbReference type="Pfam" id="PF00587">
    <property type="entry name" value="tRNA-synt_2b"/>
    <property type="match status" value="1"/>
</dbReference>
<dbReference type="InterPro" id="IPR004154">
    <property type="entry name" value="Anticodon-bd"/>
</dbReference>
<dbReference type="EMBL" id="CM007648">
    <property type="protein sequence ID" value="ONM14706.1"/>
    <property type="molecule type" value="Genomic_DNA"/>
</dbReference>
<evidence type="ECO:0000313" key="8">
    <source>
        <dbReference type="EMBL" id="ONM14706.1"/>
    </source>
</evidence>
<dbReference type="InterPro" id="IPR017449">
    <property type="entry name" value="Pro-tRNA_synth_II"/>
</dbReference>
<dbReference type="SUPFAM" id="SSF52954">
    <property type="entry name" value="Class II aaRS ABD-related"/>
    <property type="match status" value="1"/>
</dbReference>
<dbReference type="EC" id="6.1.1.15" evidence="1"/>
<dbReference type="GO" id="GO:0004827">
    <property type="term" value="F:proline-tRNA ligase activity"/>
    <property type="evidence" value="ECO:0007669"/>
    <property type="project" value="UniProtKB-EC"/>
</dbReference>
<dbReference type="Gene3D" id="3.30.110.30">
    <property type="entry name" value="C-terminal domain of ProRS"/>
    <property type="match status" value="1"/>
</dbReference>
<sequence>MTNSATSSAVLIAAMEQRVVVNSEMIEYYDISGCYILRPWAMEIWELMKEFFDAEIKKLKLKPYYFPLFVTENVLQKEKDHIEGFAPEVAWVTKSGKSDLEAPIAIRPTSETVMYPYFSKWIRSHRDLPLRCNQWCNVVRWEFSNPTPFIRYLICWLANIVLQILELYRRIYEEFLAVPVSKGRKSEVEKFAGGLYTTSVEAFIPNTGRGIQGATSHCLGQNFAKMFDITFENEKGVREMVWQNSWAYTTRSIGVMVMTHGDDKGLVLPPKVAPIQVIVISVPYKDADTTAIKGACESTVYTLNQSGIRADQDTRENYSPGWKYSHWEMKGVPLRIEIGPKDLANKQVRIVRRDNGAKVDIPVTNLVEDVKVLLDEIQKNLFKTAQERRDACVQVVSSWDEFTTALNNKRLILAPWCDEEEVEKDVKARTKGELGAAKTLCTPFEQPELPEGILCFASGKPAKKWSFWGRSY</sequence>
<dbReference type="FunFam" id="3.40.50.800:FF:000005">
    <property type="entry name" value="bifunctional glutamate/proline--tRNA ligase"/>
    <property type="match status" value="1"/>
</dbReference>
<evidence type="ECO:0000256" key="6">
    <source>
        <dbReference type="ARBA" id="ARBA00023146"/>
    </source>
</evidence>
<protein>
    <recommendedName>
        <fullName evidence="1">proline--tRNA ligase</fullName>
        <ecNumber evidence="1">6.1.1.15</ecNumber>
    </recommendedName>
</protein>
<dbReference type="GO" id="GO:0005737">
    <property type="term" value="C:cytoplasm"/>
    <property type="evidence" value="ECO:0007669"/>
    <property type="project" value="InterPro"/>
</dbReference>
<keyword evidence="4" id="KW-0067">ATP-binding</keyword>
<dbReference type="Pfam" id="PF09180">
    <property type="entry name" value="ProRS-C_1"/>
    <property type="match status" value="1"/>
</dbReference>
<feature type="domain" description="Aminoacyl-transfer RNA synthetases class-II family profile" evidence="7">
    <location>
        <begin position="43"/>
        <end position="269"/>
    </location>
</feature>
<evidence type="ECO:0000256" key="4">
    <source>
        <dbReference type="ARBA" id="ARBA00022840"/>
    </source>
</evidence>
<dbReference type="Gene3D" id="3.40.50.800">
    <property type="entry name" value="Anticodon-binding domain"/>
    <property type="match status" value="1"/>
</dbReference>
<dbReference type="GO" id="GO:0006433">
    <property type="term" value="P:prolyl-tRNA aminoacylation"/>
    <property type="evidence" value="ECO:0007669"/>
    <property type="project" value="InterPro"/>
</dbReference>
<gene>
    <name evidence="8" type="ORF">ZEAMMB73_Zm00001d002585</name>
</gene>
<dbReference type="SUPFAM" id="SSF55681">
    <property type="entry name" value="Class II aaRS and biotin synthetases"/>
    <property type="match status" value="1"/>
</dbReference>